<dbReference type="InterPro" id="IPR054352">
    <property type="entry name" value="ACT_Aspartokinase"/>
</dbReference>
<reference evidence="16" key="1">
    <citation type="submission" date="2023-08" db="EMBL/GenBank/DDBJ databases">
        <authorList>
            <person name="Audoor S."/>
            <person name="Bilcke G."/>
        </authorList>
    </citation>
    <scope>NUCLEOTIDE SEQUENCE</scope>
</reference>
<dbReference type="EMBL" id="CAKOGP040002114">
    <property type="protein sequence ID" value="CAJ1962597.1"/>
    <property type="molecule type" value="Genomic_DNA"/>
</dbReference>
<dbReference type="GO" id="GO:0046872">
    <property type="term" value="F:metal ion binding"/>
    <property type="evidence" value="ECO:0007669"/>
    <property type="project" value="UniProtKB-KW"/>
</dbReference>
<dbReference type="InterPro" id="IPR001342">
    <property type="entry name" value="HDH_cat"/>
</dbReference>
<keyword evidence="10" id="KW-0520">NAD</keyword>
<keyword evidence="5" id="KW-0547">Nucleotide-binding</keyword>
<dbReference type="PANTHER" id="PTHR43070:SF5">
    <property type="entry name" value="HOMOSERINE DEHYDROGENASE"/>
    <property type="match status" value="1"/>
</dbReference>
<protein>
    <recommendedName>
        <fullName evidence="15">ACT domain-containing protein</fullName>
    </recommendedName>
</protein>
<dbReference type="PANTHER" id="PTHR43070">
    <property type="match status" value="1"/>
</dbReference>
<keyword evidence="11" id="KW-0915">Sodium</keyword>
<keyword evidence="3" id="KW-0808">Transferase</keyword>
<evidence type="ECO:0000256" key="11">
    <source>
        <dbReference type="ARBA" id="ARBA00023053"/>
    </source>
</evidence>
<keyword evidence="4" id="KW-0479">Metal-binding</keyword>
<evidence type="ECO:0000256" key="5">
    <source>
        <dbReference type="ARBA" id="ARBA00022741"/>
    </source>
</evidence>
<dbReference type="GO" id="GO:0004412">
    <property type="term" value="F:homoserine dehydrogenase activity"/>
    <property type="evidence" value="ECO:0007669"/>
    <property type="project" value="InterPro"/>
</dbReference>
<gene>
    <name evidence="16" type="ORF">CYCCA115_LOCUS19761</name>
</gene>
<dbReference type="AlphaFoldDB" id="A0AAD2PWT8"/>
<dbReference type="GO" id="GO:0005524">
    <property type="term" value="F:ATP binding"/>
    <property type="evidence" value="ECO:0007669"/>
    <property type="project" value="UniProtKB-KW"/>
</dbReference>
<dbReference type="InterPro" id="IPR036291">
    <property type="entry name" value="NAD(P)-bd_dom_sf"/>
</dbReference>
<evidence type="ECO:0000256" key="8">
    <source>
        <dbReference type="ARBA" id="ARBA00022857"/>
    </source>
</evidence>
<evidence type="ECO:0000256" key="1">
    <source>
        <dbReference type="ARBA" id="ARBA00007952"/>
    </source>
</evidence>
<dbReference type="InterPro" id="IPR011147">
    <property type="entry name" value="Bifunc_Aspkin/hSer_DH"/>
</dbReference>
<dbReference type="SUPFAM" id="SSF51735">
    <property type="entry name" value="NAD(P)-binding Rossmann-fold domains"/>
    <property type="match status" value="1"/>
</dbReference>
<dbReference type="CDD" id="cd04922">
    <property type="entry name" value="ACT_AKi-HSDH-ThrA_2"/>
    <property type="match status" value="1"/>
</dbReference>
<dbReference type="Gene3D" id="3.30.2130.10">
    <property type="entry name" value="VC0802-like"/>
    <property type="match status" value="1"/>
</dbReference>
<evidence type="ECO:0000256" key="6">
    <source>
        <dbReference type="ARBA" id="ARBA00022777"/>
    </source>
</evidence>
<dbReference type="Proteomes" id="UP001295423">
    <property type="component" value="Unassembled WGS sequence"/>
</dbReference>
<evidence type="ECO:0000256" key="12">
    <source>
        <dbReference type="ARBA" id="ARBA00029440"/>
    </source>
</evidence>
<dbReference type="GO" id="GO:0009067">
    <property type="term" value="P:aspartate family amino acid biosynthetic process"/>
    <property type="evidence" value="ECO:0007669"/>
    <property type="project" value="InterPro"/>
</dbReference>
<organism evidence="16 17">
    <name type="scientific">Cylindrotheca closterium</name>
    <dbReference type="NCBI Taxonomy" id="2856"/>
    <lineage>
        <taxon>Eukaryota</taxon>
        <taxon>Sar</taxon>
        <taxon>Stramenopiles</taxon>
        <taxon>Ochrophyta</taxon>
        <taxon>Bacillariophyta</taxon>
        <taxon>Bacillariophyceae</taxon>
        <taxon>Bacillariophycidae</taxon>
        <taxon>Bacillariales</taxon>
        <taxon>Bacillariaceae</taxon>
        <taxon>Cylindrotheca</taxon>
    </lineage>
</organism>
<feature type="domain" description="ACT" evidence="15">
    <location>
        <begin position="371"/>
        <end position="443"/>
    </location>
</feature>
<dbReference type="Pfam" id="PF22468">
    <property type="entry name" value="ACT_9"/>
    <property type="match status" value="2"/>
</dbReference>
<evidence type="ECO:0000256" key="14">
    <source>
        <dbReference type="ARBA" id="ARBA00048561"/>
    </source>
</evidence>
<evidence type="ECO:0000256" key="10">
    <source>
        <dbReference type="ARBA" id="ARBA00023027"/>
    </source>
</evidence>
<dbReference type="NCBIfam" id="TIGR00657">
    <property type="entry name" value="asp_kinases"/>
    <property type="match status" value="1"/>
</dbReference>
<sequence length="943" mass="102777">MADISRWKGFADHEWQVHKFGGTSVANAQCFQQVASIVEEKAANPDLHICVVVSAMGGKPKVTDLLLNSVEAASQRDEAGVEEALSFILDKHQACLKELCLSDKLQEQDESELLGIIRSNLNDIRDILKTVSLMKWNASRIKELVSGYGELWSSQILARLLQRRRPLTDGDVGHHTYNYMDARRIITIDEEEIKDGAVVWSTSEDKLAIAYKEETEKAVALSSPEGSKIHLVCTGYVASNTHGVATTLQRDGSDYSAAIMGRLLHATEINIWTDVSGVLSADPRRVPHAYPVPEVSYNEAMELAYFGAKVIHPKTMQPAISSNPQIPIYIKNTFEAQHPGTRIFTTSTTHTEPEKCVCGFSSIDNMALINVEGSGLIGVHGVAKRLFGTLEQVGVNVVLISQASSEHSITFSTIEDDAEMAKEAIAEEFAKELAQEKINNIDVTVGCSIIAAVGDGMHFVSGVSGRFFGALGDAQINILAISQGCSERNISAVVKQSESTRALRALHAAFRLSHTTVRLAIIGMNDVGESLLRLLEVQRPVLRKTFQVDLQVCAVAKDAIDTDIIFLQSDDSKEDGESITMSDVKSLAAPPVESSIQFEGRSSSKAIESSKSKDLKPLMDLLLRGDHGYHMIFDCTNSVSASAFHPDWLNAGIHIVTANNTGLSGPFELREAIDEAEQRFGKRSAQYLREVTVGGGLPIIGTLRQLLNSGDKIRRVDGIFSVAISYILYRISPPKSTNNEFDKELAQGVFQGDIELPTENASLDKACSFSQAVEEAIALGLTETDLQHDLSNEYTVRSLMVLAKELGLDWRVSLSEIQSKSDILSTEVNESADQRLSKRVEEARQRGCVLRHVGSVDVARQTIDLKLIEVPENHTFATAPPSCSVVRFFTSRYQPYPLVITGPAAGADCTSSALLAEALGLLNTKIGPKTGTLARTESSAYMA</sequence>
<keyword evidence="17" id="KW-1185">Reference proteome</keyword>
<keyword evidence="6" id="KW-0418">Kinase</keyword>
<dbReference type="GO" id="GO:0009090">
    <property type="term" value="P:homoserine biosynthetic process"/>
    <property type="evidence" value="ECO:0007669"/>
    <property type="project" value="TreeGrafter"/>
</dbReference>
<dbReference type="InterPro" id="IPR018042">
    <property type="entry name" value="Aspartate_kinase_CS"/>
</dbReference>
<evidence type="ECO:0000256" key="13">
    <source>
        <dbReference type="ARBA" id="ARBA00044938"/>
    </source>
</evidence>
<comment type="function">
    <text evidence="13">Bifunctional aspartate kinase and homoserine dehydrogenase that catalyzes the first and the third steps toward the synthesis of lysine, methionine and threonine from aspartate.</text>
</comment>
<evidence type="ECO:0000259" key="15">
    <source>
        <dbReference type="PROSITE" id="PS51671"/>
    </source>
</evidence>
<dbReference type="PROSITE" id="PS51671">
    <property type="entry name" value="ACT"/>
    <property type="match status" value="2"/>
</dbReference>
<feature type="domain" description="ACT" evidence="15">
    <location>
        <begin position="452"/>
        <end position="524"/>
    </location>
</feature>
<keyword evidence="9" id="KW-0560">Oxidoreductase</keyword>
<dbReference type="FunFam" id="3.30.2130.10:FF:000001">
    <property type="entry name" value="Bifunctional aspartokinase/homoserine dehydrogenase"/>
    <property type="match status" value="1"/>
</dbReference>
<comment type="similarity">
    <text evidence="2">In the N-terminal section; belongs to the aspartokinase family.</text>
</comment>
<evidence type="ECO:0000256" key="7">
    <source>
        <dbReference type="ARBA" id="ARBA00022840"/>
    </source>
</evidence>
<dbReference type="Gene3D" id="3.40.50.720">
    <property type="entry name" value="NAD(P)-binding Rossmann-like Domain"/>
    <property type="match status" value="1"/>
</dbReference>
<comment type="caution">
    <text evidence="16">The sequence shown here is derived from an EMBL/GenBank/DDBJ whole genome shotgun (WGS) entry which is preliminary data.</text>
</comment>
<evidence type="ECO:0000256" key="3">
    <source>
        <dbReference type="ARBA" id="ARBA00022679"/>
    </source>
</evidence>
<comment type="catalytic activity">
    <reaction evidence="14">
        <text>L-aspartate + ATP = 4-phospho-L-aspartate + ADP</text>
        <dbReference type="Rhea" id="RHEA:23776"/>
        <dbReference type="ChEBI" id="CHEBI:29991"/>
        <dbReference type="ChEBI" id="CHEBI:30616"/>
        <dbReference type="ChEBI" id="CHEBI:57535"/>
        <dbReference type="ChEBI" id="CHEBI:456216"/>
        <dbReference type="EC" id="2.7.2.4"/>
    </reaction>
    <physiologicalReaction direction="left-to-right" evidence="14">
        <dbReference type="Rhea" id="RHEA:23777"/>
    </physiologicalReaction>
</comment>
<dbReference type="SUPFAM" id="SSF53633">
    <property type="entry name" value="Carbamate kinase-like"/>
    <property type="match status" value="1"/>
</dbReference>
<proteinExistence type="inferred from homology"/>
<evidence type="ECO:0000313" key="17">
    <source>
        <dbReference type="Proteomes" id="UP001295423"/>
    </source>
</evidence>
<dbReference type="InterPro" id="IPR002912">
    <property type="entry name" value="ACT_dom"/>
</dbReference>
<keyword evidence="7" id="KW-0067">ATP-binding</keyword>
<dbReference type="InterPro" id="IPR036393">
    <property type="entry name" value="AceGlu_kinase-like_sf"/>
</dbReference>
<dbReference type="InterPro" id="IPR001048">
    <property type="entry name" value="Asp/Glu/Uridylate_kinase"/>
</dbReference>
<evidence type="ECO:0000256" key="9">
    <source>
        <dbReference type="ARBA" id="ARBA00023002"/>
    </source>
</evidence>
<dbReference type="Gene3D" id="3.30.360.10">
    <property type="entry name" value="Dihydrodipicolinate Reductase, domain 2"/>
    <property type="match status" value="1"/>
</dbReference>
<dbReference type="InterPro" id="IPR001341">
    <property type="entry name" value="Asp_kinase"/>
</dbReference>
<dbReference type="PROSITE" id="PS00324">
    <property type="entry name" value="ASPARTOKINASE"/>
    <property type="match status" value="1"/>
</dbReference>
<name>A0AAD2PWT8_9STRA</name>
<comment type="pathway">
    <text evidence="12">Amino-acid biosynthesis.</text>
</comment>
<dbReference type="Pfam" id="PF00742">
    <property type="entry name" value="Homoserine_dh"/>
    <property type="match status" value="1"/>
</dbReference>
<dbReference type="SUPFAM" id="SSF55347">
    <property type="entry name" value="Glyceraldehyde-3-phosphate dehydrogenase-like, C-terminal domain"/>
    <property type="match status" value="1"/>
</dbReference>
<evidence type="ECO:0000256" key="4">
    <source>
        <dbReference type="ARBA" id="ARBA00022723"/>
    </source>
</evidence>
<evidence type="ECO:0000313" key="16">
    <source>
        <dbReference type="EMBL" id="CAJ1962597.1"/>
    </source>
</evidence>
<evidence type="ECO:0000256" key="2">
    <source>
        <dbReference type="ARBA" id="ARBA00010046"/>
    </source>
</evidence>
<dbReference type="CDD" id="cd04921">
    <property type="entry name" value="ACT_AKi-HSDH-ThrA-like_1"/>
    <property type="match status" value="1"/>
</dbReference>
<dbReference type="Gene3D" id="3.40.1160.10">
    <property type="entry name" value="Acetylglutamate kinase-like"/>
    <property type="match status" value="1"/>
</dbReference>
<accession>A0AAD2PWT8</accession>
<dbReference type="Pfam" id="PF00696">
    <property type="entry name" value="AA_kinase"/>
    <property type="match status" value="1"/>
</dbReference>
<dbReference type="SUPFAM" id="SSF55021">
    <property type="entry name" value="ACT-like"/>
    <property type="match status" value="2"/>
</dbReference>
<dbReference type="InterPro" id="IPR045865">
    <property type="entry name" value="ACT-like_dom_sf"/>
</dbReference>
<dbReference type="GO" id="GO:0004072">
    <property type="term" value="F:aspartate kinase activity"/>
    <property type="evidence" value="ECO:0007669"/>
    <property type="project" value="UniProtKB-EC"/>
</dbReference>
<comment type="similarity">
    <text evidence="1">In the C-terminal section; belongs to the homoserine dehydrogenase family.</text>
</comment>
<keyword evidence="8" id="KW-0521">NADP</keyword>